<dbReference type="OrthoDB" id="421327at2759"/>
<evidence type="ECO:0000256" key="17">
    <source>
        <dbReference type="PROSITE-ProRule" id="PRU10141"/>
    </source>
</evidence>
<dbReference type="GO" id="GO:0006412">
    <property type="term" value="P:translation"/>
    <property type="evidence" value="ECO:0007669"/>
    <property type="project" value="InterPro"/>
</dbReference>
<evidence type="ECO:0000256" key="2">
    <source>
        <dbReference type="ARBA" id="ARBA00005926"/>
    </source>
</evidence>
<feature type="compositionally biased region" description="Low complexity" evidence="18">
    <location>
        <begin position="1337"/>
        <end position="1346"/>
    </location>
</feature>
<dbReference type="GO" id="GO:0008168">
    <property type="term" value="F:methyltransferase activity"/>
    <property type="evidence" value="ECO:0007669"/>
    <property type="project" value="InterPro"/>
</dbReference>
<evidence type="ECO:0000256" key="12">
    <source>
        <dbReference type="ARBA" id="ARBA00023014"/>
    </source>
</evidence>
<gene>
    <name evidence="20" type="ORF">PMIN01_07061</name>
</gene>
<keyword evidence="21" id="KW-1185">Reference proteome</keyword>
<feature type="region of interest" description="Disordered" evidence="18">
    <location>
        <begin position="753"/>
        <end position="772"/>
    </location>
</feature>
<evidence type="ECO:0000256" key="5">
    <source>
        <dbReference type="ARBA" id="ARBA00022679"/>
    </source>
</evidence>
<feature type="compositionally biased region" description="Acidic residues" evidence="18">
    <location>
        <begin position="757"/>
        <end position="772"/>
    </location>
</feature>
<evidence type="ECO:0000256" key="6">
    <source>
        <dbReference type="ARBA" id="ARBA00022723"/>
    </source>
</evidence>
<feature type="region of interest" description="Disordered" evidence="18">
    <location>
        <begin position="1304"/>
        <end position="1346"/>
    </location>
</feature>
<dbReference type="InterPro" id="IPR011009">
    <property type="entry name" value="Kinase-like_dom_sf"/>
</dbReference>
<evidence type="ECO:0000313" key="20">
    <source>
        <dbReference type="EMBL" id="KAF9735656.1"/>
    </source>
</evidence>
<feature type="domain" description="Protein kinase" evidence="19">
    <location>
        <begin position="171"/>
        <end position="440"/>
    </location>
</feature>
<comment type="subcellular location">
    <subcellularLocation>
        <location evidence="1">Mitochondrion</location>
    </subcellularLocation>
</comment>
<dbReference type="InterPro" id="IPR015324">
    <property type="entry name" value="Ribosomal_Rsm22-like"/>
</dbReference>
<keyword evidence="6" id="KW-0479">Metal-binding</keyword>
<feature type="compositionally biased region" description="Low complexity" evidence="18">
    <location>
        <begin position="73"/>
        <end position="83"/>
    </location>
</feature>
<dbReference type="PROSITE" id="PS00108">
    <property type="entry name" value="PROTEIN_KINASE_ST"/>
    <property type="match status" value="1"/>
</dbReference>
<evidence type="ECO:0000259" key="19">
    <source>
        <dbReference type="PROSITE" id="PS50011"/>
    </source>
</evidence>
<keyword evidence="4" id="KW-0723">Serine/threonine-protein kinase</keyword>
<keyword evidence="9 17" id="KW-0067">ATP-binding</keyword>
<keyword evidence="10" id="KW-0809">Transit peptide</keyword>
<dbReference type="Proteomes" id="UP000756921">
    <property type="component" value="Unassembled WGS sequence"/>
</dbReference>
<comment type="similarity">
    <text evidence="2">Belongs to the protein kinase superfamily. CK1 Ser/Thr protein kinase family. Casein kinase I subfamily.</text>
</comment>
<dbReference type="CDD" id="cd14125">
    <property type="entry name" value="STKc_CK1_delta_epsilon"/>
    <property type="match status" value="1"/>
</dbReference>
<evidence type="ECO:0000256" key="3">
    <source>
        <dbReference type="ARBA" id="ARBA00012513"/>
    </source>
</evidence>
<dbReference type="PANTHER" id="PTHR13184">
    <property type="entry name" value="37S RIBOSOMAL PROTEIN S22"/>
    <property type="match status" value="1"/>
</dbReference>
<dbReference type="GO" id="GO:0005763">
    <property type="term" value="C:mitochondrial small ribosomal subunit"/>
    <property type="evidence" value="ECO:0007669"/>
    <property type="project" value="TreeGrafter"/>
</dbReference>
<feature type="region of interest" description="Disordered" evidence="18">
    <location>
        <begin position="27"/>
        <end position="159"/>
    </location>
</feature>
<dbReference type="GO" id="GO:0051536">
    <property type="term" value="F:iron-sulfur cluster binding"/>
    <property type="evidence" value="ECO:0007669"/>
    <property type="project" value="UniProtKB-KW"/>
</dbReference>
<evidence type="ECO:0000256" key="16">
    <source>
        <dbReference type="ARBA" id="ARBA00048679"/>
    </source>
</evidence>
<comment type="catalytic activity">
    <reaction evidence="16">
        <text>L-seryl-[protein] + ATP = O-phospho-L-seryl-[protein] + ADP + H(+)</text>
        <dbReference type="Rhea" id="RHEA:17989"/>
        <dbReference type="Rhea" id="RHEA-COMP:9863"/>
        <dbReference type="Rhea" id="RHEA-COMP:11604"/>
        <dbReference type="ChEBI" id="CHEBI:15378"/>
        <dbReference type="ChEBI" id="CHEBI:29999"/>
        <dbReference type="ChEBI" id="CHEBI:30616"/>
        <dbReference type="ChEBI" id="CHEBI:83421"/>
        <dbReference type="ChEBI" id="CHEBI:456216"/>
        <dbReference type="EC" id="2.7.11.1"/>
    </reaction>
</comment>
<keyword evidence="5" id="KW-0808">Transferase</keyword>
<reference evidence="20" key="1">
    <citation type="journal article" date="2020" name="Mol. Plant Microbe Interact.">
        <title>Genome Sequence of the Biocontrol Agent Coniothyrium minitans strain Conio (IMI 134523).</title>
        <authorList>
            <person name="Patel D."/>
            <person name="Shittu T.A."/>
            <person name="Baroncelli R."/>
            <person name="Muthumeenakshi S."/>
            <person name="Osborne T.H."/>
            <person name="Janganan T.K."/>
            <person name="Sreenivasaprasad S."/>
        </authorList>
    </citation>
    <scope>NUCLEOTIDE SEQUENCE</scope>
    <source>
        <strain evidence="20">Conio</strain>
    </source>
</reference>
<evidence type="ECO:0000313" key="21">
    <source>
        <dbReference type="Proteomes" id="UP000756921"/>
    </source>
</evidence>
<evidence type="ECO:0000256" key="4">
    <source>
        <dbReference type="ARBA" id="ARBA00022527"/>
    </source>
</evidence>
<name>A0A9P6KRB1_9PLEO</name>
<proteinExistence type="inferred from homology"/>
<keyword evidence="13" id="KW-0496">Mitochondrion</keyword>
<comment type="function">
    <text evidence="14">Mitochondrial ribosome (mitoribosome) assembly factor. Binds at the interface of the head and body domains of the mitochondrial small ribosomal subunit (mt-SSU), occluding the mRNA channel and preventing compaction of the head domain towards the body. Probable inactive methyltransferase: retains the characteristic folding and ability to bind S-adenosyl-L-methionine, but it probably lost its methyltransferase activity.</text>
</comment>
<dbReference type="EC" id="2.7.11.1" evidence="3"/>
<dbReference type="GO" id="GO:0004674">
    <property type="term" value="F:protein serine/threonine kinase activity"/>
    <property type="evidence" value="ECO:0007669"/>
    <property type="project" value="UniProtKB-KW"/>
</dbReference>
<evidence type="ECO:0000256" key="8">
    <source>
        <dbReference type="ARBA" id="ARBA00022777"/>
    </source>
</evidence>
<evidence type="ECO:0000256" key="15">
    <source>
        <dbReference type="ARBA" id="ARBA00047899"/>
    </source>
</evidence>
<dbReference type="InterPro" id="IPR017441">
    <property type="entry name" value="Protein_kinase_ATP_BS"/>
</dbReference>
<dbReference type="GO" id="GO:0005524">
    <property type="term" value="F:ATP binding"/>
    <property type="evidence" value="ECO:0007669"/>
    <property type="project" value="UniProtKB-UniRule"/>
</dbReference>
<dbReference type="InterPro" id="IPR000719">
    <property type="entry name" value="Prot_kinase_dom"/>
</dbReference>
<dbReference type="GO" id="GO:0003735">
    <property type="term" value="F:structural constituent of ribosome"/>
    <property type="evidence" value="ECO:0007669"/>
    <property type="project" value="TreeGrafter"/>
</dbReference>
<dbReference type="FunFam" id="1.10.510.10:FF:000159">
    <property type="entry name" value="Casein kinase I hhp1"/>
    <property type="match status" value="1"/>
</dbReference>
<dbReference type="Pfam" id="PF09243">
    <property type="entry name" value="Rsm22"/>
    <property type="match status" value="1"/>
</dbReference>
<feature type="compositionally biased region" description="Basic and acidic residues" evidence="18">
    <location>
        <begin position="1310"/>
        <end position="1324"/>
    </location>
</feature>
<keyword evidence="8 20" id="KW-0418">Kinase</keyword>
<keyword evidence="11" id="KW-0408">Iron</keyword>
<dbReference type="InterPro" id="IPR008271">
    <property type="entry name" value="Ser/Thr_kinase_AS"/>
</dbReference>
<evidence type="ECO:0000256" key="1">
    <source>
        <dbReference type="ARBA" id="ARBA00004173"/>
    </source>
</evidence>
<sequence length="1346" mass="150607">MRGGRDWQRRRNSTVKVLLSAHARAVHVTSTSKACGRQYEASPRRSPRPSISPHHRHSPRVCSLGPSARRSRAAAPSRQCPRSKPFPVPAALAHRPVPLPTPLGSSAIHALPPAPSQPLPPTYTRNRRTTSSRLTSREHGDNGTSSPARRHARAAGPELTATQDLRVGNKYRIGRKIGSGSFGDIYLGTNIISGEEIAIKLESVKAKHPQLEYEARVYKSLAGGVGIPFVRWFGTECDYNAMVLDLLGPSLEDLFNFCNRKFSLKTVLLLADQLISRIEYIHAKSFIHRDIKPDNFLMGIGKRGNQVNVIDFGLAKKYRDPKTHFHIPYRENKNLTGTARYASINTHLGVEQSRRDDMESLGYVMLYFCRGSLPWQGLKAATKKQKYDRIMEKKMTTPTEVLCRGFPNEFAIYLNYTRSLRFDDKPDYSYLRKIFRDLFVREGFQYDYVFDWTVYKYQKNAQAIAQAAGNQGQGEEDDKARGRHVTTTAAANAGTGTGTAAKGGRPVNARQEGIGIAPLGRTGGNFSATLHVDASQHAFANMIPGRSLHSICNLCRLGSLLAQARIARSRTPVAHSNRFPRTSAVVAQHASQRRPFTTTWRLSRETEEHPATSAAQAIDSPPTPADRLSIEVNARKARQLFGDALPKGHLSDEELKVYERLYGTPIFVETAEELLEVEVEEEEDIFEEEREDGSTVLLRKGEDGELEEVEVFDQVEEEIAEEEEDGSMTKEKWEALREQKEQNYHNSVYERATRDVEEAEEEGVEQEEDEDEFMRAHPLTIAGRFKPSPSTVFLPKETFVDPTTELLTRANMKHLAESSNRILGGPGLPYSASTPAARLGKEQKPIPLDPSHSDMGNIEADVYMASVQPGTYASVMSSLVEVRRRLGSAWIENLLTNKKGGMVLDAGSGGVGILAWHEILRADWERMHEDPGKTSLPNAPLGKATVLTAPDTLRHRASRLLENTTFIPRLPDTLPEAEEVNAQQPRKFYDVIIAPHTLWGLKQEYLRKEQVHKYWSLLNPKGGVLILIEKGLPRGFEVIAAARELLLAKHIASPGSTLVEVPLEEQVSKPDEETQFTEKETGMIIAPCTNHGTCPMYQSPGVSHGRKDFCFFSQRYVRPPYLQRILNATDRNHEDIQYSYLAVQRGRDQRLAHHDKLGRGFVQDAATTDAAFSGHEYKPDPSAEDGAELELTSPADINPLTLPRLILPALKRRGHIILDVCTPAATLERWTVPRSFSRQAFRDARKARWGDLWALGAKTRIPRNVRLGRPRDEFDRKGRRIRSPKKVTVMLDVGSRGDEAVDMGARVTGRRGDRDGRYNADRKIRGSGGRKGRKRSVGLGSEELLR</sequence>
<dbReference type="InterPro" id="IPR052571">
    <property type="entry name" value="Mt_RNA_Methyltransferase"/>
</dbReference>
<protein>
    <recommendedName>
        <fullName evidence="3">non-specific serine/threonine protein kinase</fullName>
        <ecNumber evidence="3">2.7.11.1</ecNumber>
    </recommendedName>
</protein>
<dbReference type="SMART" id="SM00220">
    <property type="entry name" value="S_TKc"/>
    <property type="match status" value="1"/>
</dbReference>
<keyword evidence="12" id="KW-0411">Iron-sulfur</keyword>
<comment type="catalytic activity">
    <reaction evidence="15">
        <text>L-threonyl-[protein] + ATP = O-phospho-L-threonyl-[protein] + ADP + H(+)</text>
        <dbReference type="Rhea" id="RHEA:46608"/>
        <dbReference type="Rhea" id="RHEA-COMP:11060"/>
        <dbReference type="Rhea" id="RHEA-COMP:11605"/>
        <dbReference type="ChEBI" id="CHEBI:15378"/>
        <dbReference type="ChEBI" id="CHEBI:30013"/>
        <dbReference type="ChEBI" id="CHEBI:30616"/>
        <dbReference type="ChEBI" id="CHEBI:61977"/>
        <dbReference type="ChEBI" id="CHEBI:456216"/>
        <dbReference type="EC" id="2.7.11.1"/>
    </reaction>
</comment>
<organism evidence="20 21">
    <name type="scientific">Paraphaeosphaeria minitans</name>
    <dbReference type="NCBI Taxonomy" id="565426"/>
    <lineage>
        <taxon>Eukaryota</taxon>
        <taxon>Fungi</taxon>
        <taxon>Dikarya</taxon>
        <taxon>Ascomycota</taxon>
        <taxon>Pezizomycotina</taxon>
        <taxon>Dothideomycetes</taxon>
        <taxon>Pleosporomycetidae</taxon>
        <taxon>Pleosporales</taxon>
        <taxon>Massarineae</taxon>
        <taxon>Didymosphaeriaceae</taxon>
        <taxon>Paraphaeosphaeria</taxon>
    </lineage>
</organism>
<evidence type="ECO:0000256" key="11">
    <source>
        <dbReference type="ARBA" id="ARBA00023004"/>
    </source>
</evidence>
<evidence type="ECO:0000256" key="9">
    <source>
        <dbReference type="ARBA" id="ARBA00022840"/>
    </source>
</evidence>
<dbReference type="FunFam" id="3.30.200.20:FF:000538">
    <property type="entry name" value="Putative Casein kinase I"/>
    <property type="match status" value="1"/>
</dbReference>
<evidence type="ECO:0000256" key="7">
    <source>
        <dbReference type="ARBA" id="ARBA00022741"/>
    </source>
</evidence>
<dbReference type="EMBL" id="WJXW01000006">
    <property type="protein sequence ID" value="KAF9735656.1"/>
    <property type="molecule type" value="Genomic_DNA"/>
</dbReference>
<evidence type="ECO:0000256" key="10">
    <source>
        <dbReference type="ARBA" id="ARBA00022946"/>
    </source>
</evidence>
<dbReference type="GO" id="GO:0046872">
    <property type="term" value="F:metal ion binding"/>
    <property type="evidence" value="ECO:0007669"/>
    <property type="project" value="UniProtKB-KW"/>
</dbReference>
<keyword evidence="7 17" id="KW-0547">Nucleotide-binding</keyword>
<feature type="compositionally biased region" description="Pro residues" evidence="18">
    <location>
        <begin position="112"/>
        <end position="121"/>
    </location>
</feature>
<dbReference type="PROSITE" id="PS50011">
    <property type="entry name" value="PROTEIN_KINASE_DOM"/>
    <property type="match status" value="1"/>
</dbReference>
<accession>A0A9P6KRB1</accession>
<dbReference type="Gene3D" id="1.10.510.10">
    <property type="entry name" value="Transferase(Phosphotransferase) domain 1"/>
    <property type="match status" value="1"/>
</dbReference>
<dbReference type="Pfam" id="PF00069">
    <property type="entry name" value="Pkinase"/>
    <property type="match status" value="1"/>
</dbReference>
<dbReference type="PROSITE" id="PS00107">
    <property type="entry name" value="PROTEIN_KINASE_ATP"/>
    <property type="match status" value="1"/>
</dbReference>
<feature type="region of interest" description="Disordered" evidence="18">
    <location>
        <begin position="604"/>
        <end position="626"/>
    </location>
</feature>
<dbReference type="SUPFAM" id="SSF56112">
    <property type="entry name" value="Protein kinase-like (PK-like)"/>
    <property type="match status" value="1"/>
</dbReference>
<evidence type="ECO:0000256" key="13">
    <source>
        <dbReference type="ARBA" id="ARBA00023128"/>
    </source>
</evidence>
<feature type="binding site" evidence="17">
    <location>
        <position position="200"/>
    </location>
    <ligand>
        <name>ATP</name>
        <dbReference type="ChEBI" id="CHEBI:30616"/>
    </ligand>
</feature>
<evidence type="ECO:0000256" key="18">
    <source>
        <dbReference type="SAM" id="MobiDB-lite"/>
    </source>
</evidence>
<evidence type="ECO:0000256" key="14">
    <source>
        <dbReference type="ARBA" id="ARBA00045681"/>
    </source>
</evidence>
<dbReference type="PANTHER" id="PTHR13184:SF5">
    <property type="entry name" value="METHYLTRANSFERASE-LIKE PROTEIN 17, MITOCHONDRIAL"/>
    <property type="match status" value="1"/>
</dbReference>
<comment type="caution">
    <text evidence="20">The sequence shown here is derived from an EMBL/GenBank/DDBJ whole genome shotgun (WGS) entry which is preliminary data.</text>
</comment>